<dbReference type="AlphaFoldDB" id="A0A9D1DSP2"/>
<dbReference type="Proteomes" id="UP000886785">
    <property type="component" value="Unassembled WGS sequence"/>
</dbReference>
<feature type="non-terminal residue" evidence="1">
    <location>
        <position position="1"/>
    </location>
</feature>
<evidence type="ECO:0000313" key="2">
    <source>
        <dbReference type="Proteomes" id="UP000886785"/>
    </source>
</evidence>
<sequence length="108" mass="12822">IQKQEWKLSKTTGTHMAQAEYEELSRFGTEMSDEEAQTYISEECGFIPERIRIVREVSTYEVCGCRLRKAETFNRPPVQGSTDWNYYRFDCGFFQYELINGELQFYES</sequence>
<proteinExistence type="predicted"/>
<comment type="caution">
    <text evidence="1">The sequence shown here is derived from an EMBL/GenBank/DDBJ whole genome shotgun (WGS) entry which is preliminary data.</text>
</comment>
<organism evidence="1 2">
    <name type="scientific">Candidatus Gallacutalibacter pullicola</name>
    <dbReference type="NCBI Taxonomy" id="2840830"/>
    <lineage>
        <taxon>Bacteria</taxon>
        <taxon>Bacillati</taxon>
        <taxon>Bacillota</taxon>
        <taxon>Clostridia</taxon>
        <taxon>Eubacteriales</taxon>
        <taxon>Candidatus Gallacutalibacter</taxon>
    </lineage>
</organism>
<gene>
    <name evidence="1" type="ORF">IAA54_11440</name>
</gene>
<reference evidence="1" key="2">
    <citation type="journal article" date="2021" name="PeerJ">
        <title>Extensive microbial diversity within the chicken gut microbiome revealed by metagenomics and culture.</title>
        <authorList>
            <person name="Gilroy R."/>
            <person name="Ravi A."/>
            <person name="Getino M."/>
            <person name="Pursley I."/>
            <person name="Horton D.L."/>
            <person name="Alikhan N.F."/>
            <person name="Baker D."/>
            <person name="Gharbi K."/>
            <person name="Hall N."/>
            <person name="Watson M."/>
            <person name="Adriaenssens E.M."/>
            <person name="Foster-Nyarko E."/>
            <person name="Jarju S."/>
            <person name="Secka A."/>
            <person name="Antonio M."/>
            <person name="Oren A."/>
            <person name="Chaudhuri R.R."/>
            <person name="La Ragione R."/>
            <person name="Hildebrand F."/>
            <person name="Pallen M.J."/>
        </authorList>
    </citation>
    <scope>NUCLEOTIDE SEQUENCE</scope>
    <source>
        <strain evidence="1">ChiSjej1B19-7085</strain>
    </source>
</reference>
<name>A0A9D1DSP2_9FIRM</name>
<reference evidence="1" key="1">
    <citation type="submission" date="2020-10" db="EMBL/GenBank/DDBJ databases">
        <authorList>
            <person name="Gilroy R."/>
        </authorList>
    </citation>
    <scope>NUCLEOTIDE SEQUENCE</scope>
    <source>
        <strain evidence="1">ChiSjej1B19-7085</strain>
    </source>
</reference>
<protein>
    <submittedName>
        <fullName evidence="1">Uncharacterized protein</fullName>
    </submittedName>
</protein>
<dbReference type="EMBL" id="DVHF01000146">
    <property type="protein sequence ID" value="HIR58263.1"/>
    <property type="molecule type" value="Genomic_DNA"/>
</dbReference>
<accession>A0A9D1DSP2</accession>
<evidence type="ECO:0000313" key="1">
    <source>
        <dbReference type="EMBL" id="HIR58263.1"/>
    </source>
</evidence>